<feature type="transmembrane region" description="Helical" evidence="1">
    <location>
        <begin position="42"/>
        <end position="64"/>
    </location>
</feature>
<feature type="transmembrane region" description="Helical" evidence="1">
    <location>
        <begin position="103"/>
        <end position="124"/>
    </location>
</feature>
<comment type="caution">
    <text evidence="2">The sequence shown here is derived from an EMBL/GenBank/DDBJ whole genome shotgun (WGS) entry which is preliminary data.</text>
</comment>
<feature type="transmembrane region" description="Helical" evidence="1">
    <location>
        <begin position="76"/>
        <end position="97"/>
    </location>
</feature>
<dbReference type="Proteomes" id="UP000612233">
    <property type="component" value="Unassembled WGS sequence"/>
</dbReference>
<protein>
    <submittedName>
        <fullName evidence="2">DUF5360 family protein</fullName>
    </submittedName>
</protein>
<keyword evidence="1" id="KW-0472">Membrane</keyword>
<keyword evidence="3" id="KW-1185">Reference proteome</keyword>
<dbReference type="InterPro" id="IPR020348">
    <property type="entry name" value="Uncharacterised_YvaD"/>
</dbReference>
<organism evidence="2 3">
    <name type="scientific">Hymenobacter montanus</name>
    <dbReference type="NCBI Taxonomy" id="2771359"/>
    <lineage>
        <taxon>Bacteria</taxon>
        <taxon>Pseudomonadati</taxon>
        <taxon>Bacteroidota</taxon>
        <taxon>Cytophagia</taxon>
        <taxon>Cytophagales</taxon>
        <taxon>Hymenobacteraceae</taxon>
        <taxon>Hymenobacter</taxon>
    </lineage>
</organism>
<dbReference type="AlphaFoldDB" id="A0A927BDD4"/>
<dbReference type="RefSeq" id="WP_191005567.1">
    <property type="nucleotide sequence ID" value="NZ_JACXAD010000013.1"/>
</dbReference>
<keyword evidence="1" id="KW-1133">Transmembrane helix</keyword>
<sequence length="137" mass="15865">MKTLRYFFMVTDVAFVLYWLLTLTHALPEAYLFKDYHHPLLAAWNWSFLPLDLLVSATGFYALYLHGRQRNAWRGYALVSLVLTSCSGLQAVAFWALRQDFDLVWWIPNLYLLLYPLAFLPGLLRSLADPNVALNGH</sequence>
<evidence type="ECO:0000313" key="2">
    <source>
        <dbReference type="EMBL" id="MBD2768755.1"/>
    </source>
</evidence>
<name>A0A927BDD4_9BACT</name>
<evidence type="ECO:0000313" key="3">
    <source>
        <dbReference type="Proteomes" id="UP000612233"/>
    </source>
</evidence>
<gene>
    <name evidence="2" type="ORF">IC235_12745</name>
</gene>
<accession>A0A927BDD4</accession>
<dbReference type="EMBL" id="JACXAD010000013">
    <property type="protein sequence ID" value="MBD2768755.1"/>
    <property type="molecule type" value="Genomic_DNA"/>
</dbReference>
<dbReference type="Pfam" id="PF17314">
    <property type="entry name" value="DUF5360"/>
    <property type="match status" value="1"/>
</dbReference>
<evidence type="ECO:0000256" key="1">
    <source>
        <dbReference type="SAM" id="Phobius"/>
    </source>
</evidence>
<reference evidence="2" key="1">
    <citation type="submission" date="2020-09" db="EMBL/GenBank/DDBJ databases">
        <authorList>
            <person name="Kim M.K."/>
        </authorList>
    </citation>
    <scope>NUCLEOTIDE SEQUENCE</scope>
    <source>
        <strain evidence="2">BT664</strain>
    </source>
</reference>
<proteinExistence type="predicted"/>
<keyword evidence="1" id="KW-0812">Transmembrane</keyword>